<evidence type="ECO:0000256" key="6">
    <source>
        <dbReference type="ARBA" id="ARBA00022847"/>
    </source>
</evidence>
<keyword evidence="13" id="KW-1185">Reference proteome</keyword>
<evidence type="ECO:0000256" key="2">
    <source>
        <dbReference type="ARBA" id="ARBA00010992"/>
    </source>
</evidence>
<feature type="transmembrane region" description="Helical" evidence="10">
    <location>
        <begin position="181"/>
        <end position="204"/>
    </location>
</feature>
<keyword evidence="7 10" id="KW-1133">Transmembrane helix</keyword>
<dbReference type="InterPro" id="IPR036259">
    <property type="entry name" value="MFS_trans_sf"/>
</dbReference>
<feature type="transmembrane region" description="Helical" evidence="10">
    <location>
        <begin position="350"/>
        <end position="376"/>
    </location>
</feature>
<sequence>MGGETDKVVVQGSASPEIPKANKYAIGCSLLGSMTSMLMGYDIGVMSGATIFIQEQFHLSDVRLELLAGLLSIYSLVGAAFAGRTSDMVGRRYTIVVAGCFFFAGAILMGFATNYAFLMVGRFVAGIGVGFAMMISPVYTAEVAPASMRGFLTSFTEVFVNVGILLGYVSNYVFARLPPHLGWRFMLGVGAVPSVLITLGVLAMPESPRWLVMQGRLGEAKRVLEKVSVSEKEAQQRLAGIKEAADIPLDCDSEIIELPKKESHGAGVWREMFVHPSPAVRHILICAIGMHFFQQVSGIDAVVLYSPRIFAKAGISSSKGSLLATVGVGLVKTLAIFIATFLLDKKGRRPLLLTSVLCMFAALVTLGTCLTVIHYSQQKLTAALGLSIAMVYFYVASFSVGIGPMVYVYCSEIFPLRLRAQGMGLGIAVNRLFSGIISISFLSLYHAITIGGAFFLFAGIVFVSFVFFFSWCPETKGRSLEDIEGLFGKLWGWRYAVKEEQKKGGEA</sequence>
<dbReference type="InterPro" id="IPR005829">
    <property type="entry name" value="Sugar_transporter_CS"/>
</dbReference>
<dbReference type="Proteomes" id="UP001159364">
    <property type="component" value="Linkage Group LG04"/>
</dbReference>
<dbReference type="NCBIfam" id="TIGR00879">
    <property type="entry name" value="SP"/>
    <property type="match status" value="1"/>
</dbReference>
<reference evidence="12 13" key="1">
    <citation type="submission" date="2021-09" db="EMBL/GenBank/DDBJ databases">
        <title>Genomic insights and catalytic innovation underlie evolution of tropane alkaloids biosynthesis.</title>
        <authorList>
            <person name="Wang Y.-J."/>
            <person name="Tian T."/>
            <person name="Huang J.-P."/>
            <person name="Huang S.-X."/>
        </authorList>
    </citation>
    <scope>NUCLEOTIDE SEQUENCE [LARGE SCALE GENOMIC DNA]</scope>
    <source>
        <strain evidence="12">KIB-2018</strain>
        <tissue evidence="12">Leaf</tissue>
    </source>
</reference>
<keyword evidence="4" id="KW-0762">Sugar transport</keyword>
<dbReference type="PROSITE" id="PS00217">
    <property type="entry name" value="SUGAR_TRANSPORT_2"/>
    <property type="match status" value="1"/>
</dbReference>
<organism evidence="12 13">
    <name type="scientific">Erythroxylum novogranatense</name>
    <dbReference type="NCBI Taxonomy" id="1862640"/>
    <lineage>
        <taxon>Eukaryota</taxon>
        <taxon>Viridiplantae</taxon>
        <taxon>Streptophyta</taxon>
        <taxon>Embryophyta</taxon>
        <taxon>Tracheophyta</taxon>
        <taxon>Spermatophyta</taxon>
        <taxon>Magnoliopsida</taxon>
        <taxon>eudicotyledons</taxon>
        <taxon>Gunneridae</taxon>
        <taxon>Pentapetalae</taxon>
        <taxon>rosids</taxon>
        <taxon>fabids</taxon>
        <taxon>Malpighiales</taxon>
        <taxon>Erythroxylaceae</taxon>
        <taxon>Erythroxylum</taxon>
    </lineage>
</organism>
<dbReference type="InterPro" id="IPR005828">
    <property type="entry name" value="MFS_sugar_transport-like"/>
</dbReference>
<dbReference type="GO" id="GO:0015144">
    <property type="term" value="F:carbohydrate transmembrane transporter activity"/>
    <property type="evidence" value="ECO:0007669"/>
    <property type="project" value="InterPro"/>
</dbReference>
<keyword evidence="3 9" id="KW-0813">Transport</keyword>
<accession>A0AAV8TK98</accession>
<dbReference type="GO" id="GO:0015293">
    <property type="term" value="F:symporter activity"/>
    <property type="evidence" value="ECO:0007669"/>
    <property type="project" value="UniProtKB-KW"/>
</dbReference>
<dbReference type="InterPro" id="IPR045262">
    <property type="entry name" value="STP/PLT_plant"/>
</dbReference>
<comment type="subcellular location">
    <subcellularLocation>
        <location evidence="1">Membrane</location>
        <topology evidence="1">Multi-pass membrane protein</topology>
    </subcellularLocation>
</comment>
<evidence type="ECO:0000256" key="3">
    <source>
        <dbReference type="ARBA" id="ARBA00022448"/>
    </source>
</evidence>
<evidence type="ECO:0000313" key="12">
    <source>
        <dbReference type="EMBL" id="KAJ8767158.1"/>
    </source>
</evidence>
<evidence type="ECO:0000256" key="4">
    <source>
        <dbReference type="ARBA" id="ARBA00022597"/>
    </source>
</evidence>
<feature type="transmembrane region" description="Helical" evidence="10">
    <location>
        <begin position="95"/>
        <end position="117"/>
    </location>
</feature>
<keyword evidence="5 10" id="KW-0812">Transmembrane</keyword>
<feature type="transmembrane region" description="Helical" evidence="10">
    <location>
        <begin position="66"/>
        <end position="83"/>
    </location>
</feature>
<dbReference type="AlphaFoldDB" id="A0AAV8TK98"/>
<dbReference type="PANTHER" id="PTHR23500:SF424">
    <property type="entry name" value="POLYOL TRANSPORTER 5"/>
    <property type="match status" value="1"/>
</dbReference>
<name>A0AAV8TK98_9ROSI</name>
<evidence type="ECO:0000256" key="1">
    <source>
        <dbReference type="ARBA" id="ARBA00004141"/>
    </source>
</evidence>
<protein>
    <recommendedName>
        <fullName evidence="11">Major facilitator superfamily (MFS) profile domain-containing protein</fullName>
    </recommendedName>
</protein>
<dbReference type="InterPro" id="IPR003663">
    <property type="entry name" value="Sugar/inositol_transpt"/>
</dbReference>
<dbReference type="GO" id="GO:0016020">
    <property type="term" value="C:membrane"/>
    <property type="evidence" value="ECO:0007669"/>
    <property type="project" value="UniProtKB-SubCell"/>
</dbReference>
<dbReference type="FunFam" id="1.20.1250.20:FF:000025">
    <property type="entry name" value="probable polyol transporter 4"/>
    <property type="match status" value="1"/>
</dbReference>
<dbReference type="PROSITE" id="PS00216">
    <property type="entry name" value="SUGAR_TRANSPORT_1"/>
    <property type="match status" value="1"/>
</dbReference>
<feature type="transmembrane region" description="Helical" evidence="10">
    <location>
        <begin position="422"/>
        <end position="442"/>
    </location>
</feature>
<feature type="transmembrane region" description="Helical" evidence="10">
    <location>
        <begin position="123"/>
        <end position="139"/>
    </location>
</feature>
<comment type="caution">
    <text evidence="12">The sequence shown here is derived from an EMBL/GenBank/DDBJ whole genome shotgun (WGS) entry which is preliminary data.</text>
</comment>
<dbReference type="PANTHER" id="PTHR23500">
    <property type="entry name" value="SOLUTE CARRIER FAMILY 2, FACILITATED GLUCOSE TRANSPORTER"/>
    <property type="match status" value="1"/>
</dbReference>
<dbReference type="Gene3D" id="1.20.1250.20">
    <property type="entry name" value="MFS general substrate transporter like domains"/>
    <property type="match status" value="1"/>
</dbReference>
<dbReference type="SUPFAM" id="SSF103473">
    <property type="entry name" value="MFS general substrate transporter"/>
    <property type="match status" value="1"/>
</dbReference>
<evidence type="ECO:0000313" key="13">
    <source>
        <dbReference type="Proteomes" id="UP001159364"/>
    </source>
</evidence>
<proteinExistence type="inferred from homology"/>
<feature type="transmembrane region" description="Helical" evidence="10">
    <location>
        <begin position="151"/>
        <end position="169"/>
    </location>
</feature>
<dbReference type="PRINTS" id="PR00171">
    <property type="entry name" value="SUGRTRNSPORT"/>
</dbReference>
<evidence type="ECO:0000256" key="8">
    <source>
        <dbReference type="ARBA" id="ARBA00023136"/>
    </source>
</evidence>
<gene>
    <name evidence="12" type="ORF">K2173_013555</name>
</gene>
<dbReference type="Pfam" id="PF00083">
    <property type="entry name" value="Sugar_tr"/>
    <property type="match status" value="1"/>
</dbReference>
<evidence type="ECO:0000256" key="10">
    <source>
        <dbReference type="SAM" id="Phobius"/>
    </source>
</evidence>
<feature type="transmembrane region" description="Helical" evidence="10">
    <location>
        <begin position="322"/>
        <end position="343"/>
    </location>
</feature>
<evidence type="ECO:0000256" key="7">
    <source>
        <dbReference type="ARBA" id="ARBA00022989"/>
    </source>
</evidence>
<dbReference type="PROSITE" id="PS50850">
    <property type="entry name" value="MFS"/>
    <property type="match status" value="1"/>
</dbReference>
<keyword evidence="6" id="KW-0769">Symport</keyword>
<comment type="similarity">
    <text evidence="2 9">Belongs to the major facilitator superfamily. Sugar transporter (TC 2.A.1.1) family.</text>
</comment>
<feature type="transmembrane region" description="Helical" evidence="10">
    <location>
        <begin position="30"/>
        <end position="54"/>
    </location>
</feature>
<dbReference type="EMBL" id="JAIWQS010000004">
    <property type="protein sequence ID" value="KAJ8767158.1"/>
    <property type="molecule type" value="Genomic_DNA"/>
</dbReference>
<dbReference type="InterPro" id="IPR020846">
    <property type="entry name" value="MFS_dom"/>
</dbReference>
<evidence type="ECO:0000256" key="9">
    <source>
        <dbReference type="RuleBase" id="RU003346"/>
    </source>
</evidence>
<feature type="transmembrane region" description="Helical" evidence="10">
    <location>
        <begin position="382"/>
        <end position="410"/>
    </location>
</feature>
<feature type="domain" description="Major facilitator superfamily (MFS) profile" evidence="11">
    <location>
        <begin position="28"/>
        <end position="476"/>
    </location>
</feature>
<feature type="transmembrane region" description="Helical" evidence="10">
    <location>
        <begin position="448"/>
        <end position="469"/>
    </location>
</feature>
<evidence type="ECO:0000259" key="11">
    <source>
        <dbReference type="PROSITE" id="PS50850"/>
    </source>
</evidence>
<evidence type="ECO:0000256" key="5">
    <source>
        <dbReference type="ARBA" id="ARBA00022692"/>
    </source>
</evidence>
<keyword evidence="8 10" id="KW-0472">Membrane</keyword>